<proteinExistence type="predicted"/>
<evidence type="ECO:0000259" key="1">
    <source>
        <dbReference type="Pfam" id="PF13614"/>
    </source>
</evidence>
<sequence length="252" mass="26515">MKVITVANQKGGVGKTTSAAAFAVLLAQQGRRALVVDLDQQANLTTLLRVDPRNATGDVLDPSRGQSVADVVQRSEFGMDVLAASQDMETLDLALALAPAGQVRLRDALAVVAGDYDAVVIDCPPNVGLLTINALVAADVVVAPVRASDINSVTGLARLRTTAERSGPLRADRAAPPILPLLTVYNPKKVADGEIESTIEQGLKVPIVGRIVATTKVERDANKRRPHVAHRPDSTVAEGYREVLTAIMGQPA</sequence>
<dbReference type="InterPro" id="IPR025669">
    <property type="entry name" value="AAA_dom"/>
</dbReference>
<dbReference type="PANTHER" id="PTHR13696:SF52">
    <property type="entry name" value="PARA FAMILY PROTEIN CT_582"/>
    <property type="match status" value="1"/>
</dbReference>
<dbReference type="EMBL" id="CAFBMK010000223">
    <property type="protein sequence ID" value="CAB4938813.1"/>
    <property type="molecule type" value="Genomic_DNA"/>
</dbReference>
<gene>
    <name evidence="2" type="ORF">UFOPK3564_02815</name>
</gene>
<name>A0A6J7J651_9ZZZZ</name>
<organism evidence="2">
    <name type="scientific">freshwater metagenome</name>
    <dbReference type="NCBI Taxonomy" id="449393"/>
    <lineage>
        <taxon>unclassified sequences</taxon>
        <taxon>metagenomes</taxon>
        <taxon>ecological metagenomes</taxon>
    </lineage>
</organism>
<dbReference type="CDD" id="cd02042">
    <property type="entry name" value="ParAB_family"/>
    <property type="match status" value="1"/>
</dbReference>
<dbReference type="Gene3D" id="3.40.50.300">
    <property type="entry name" value="P-loop containing nucleotide triphosphate hydrolases"/>
    <property type="match status" value="1"/>
</dbReference>
<dbReference type="InterPro" id="IPR050678">
    <property type="entry name" value="DNA_Partitioning_ATPase"/>
</dbReference>
<dbReference type="AlphaFoldDB" id="A0A6J7J651"/>
<dbReference type="InterPro" id="IPR027417">
    <property type="entry name" value="P-loop_NTPase"/>
</dbReference>
<dbReference type="PANTHER" id="PTHR13696">
    <property type="entry name" value="P-LOOP CONTAINING NUCLEOSIDE TRIPHOSPHATE HYDROLASE"/>
    <property type="match status" value="1"/>
</dbReference>
<reference evidence="2" key="1">
    <citation type="submission" date="2020-05" db="EMBL/GenBank/DDBJ databases">
        <authorList>
            <person name="Chiriac C."/>
            <person name="Salcher M."/>
            <person name="Ghai R."/>
            <person name="Kavagutti S V."/>
        </authorList>
    </citation>
    <scope>NUCLEOTIDE SEQUENCE</scope>
</reference>
<protein>
    <submittedName>
        <fullName evidence="2">Unannotated protein</fullName>
    </submittedName>
</protein>
<dbReference type="SUPFAM" id="SSF52540">
    <property type="entry name" value="P-loop containing nucleoside triphosphate hydrolases"/>
    <property type="match status" value="1"/>
</dbReference>
<accession>A0A6J7J651</accession>
<evidence type="ECO:0000313" key="2">
    <source>
        <dbReference type="EMBL" id="CAB4938813.1"/>
    </source>
</evidence>
<dbReference type="Pfam" id="PF13614">
    <property type="entry name" value="AAA_31"/>
    <property type="match status" value="1"/>
</dbReference>
<feature type="domain" description="AAA" evidence="1">
    <location>
        <begin position="1"/>
        <end position="163"/>
    </location>
</feature>